<proteinExistence type="predicted"/>
<dbReference type="EMBL" id="BGPR01003540">
    <property type="protein sequence ID" value="GBM89449.1"/>
    <property type="molecule type" value="Genomic_DNA"/>
</dbReference>
<keyword evidence="2" id="KW-1185">Reference proteome</keyword>
<dbReference type="Proteomes" id="UP000499080">
    <property type="component" value="Unassembled WGS sequence"/>
</dbReference>
<protein>
    <submittedName>
        <fullName evidence="1">Uncharacterized protein</fullName>
    </submittedName>
</protein>
<reference evidence="1 2" key="1">
    <citation type="journal article" date="2019" name="Sci. Rep.">
        <title>Orb-weaving spider Araneus ventricosus genome elucidates the spidroin gene catalogue.</title>
        <authorList>
            <person name="Kono N."/>
            <person name="Nakamura H."/>
            <person name="Ohtoshi R."/>
            <person name="Moran D.A.P."/>
            <person name="Shinohara A."/>
            <person name="Yoshida Y."/>
            <person name="Fujiwara M."/>
            <person name="Mori M."/>
            <person name="Tomita M."/>
            <person name="Arakawa K."/>
        </authorList>
    </citation>
    <scope>NUCLEOTIDE SEQUENCE [LARGE SCALE GENOMIC DNA]</scope>
</reference>
<evidence type="ECO:0000313" key="2">
    <source>
        <dbReference type="Proteomes" id="UP000499080"/>
    </source>
</evidence>
<evidence type="ECO:0000313" key="1">
    <source>
        <dbReference type="EMBL" id="GBM89449.1"/>
    </source>
</evidence>
<accession>A0A4Y2JJ34</accession>
<gene>
    <name evidence="1" type="ORF">AVEN_133598_1</name>
</gene>
<comment type="caution">
    <text evidence="1">The sequence shown here is derived from an EMBL/GenBank/DDBJ whole genome shotgun (WGS) entry which is preliminary data.</text>
</comment>
<dbReference type="AlphaFoldDB" id="A0A4Y2JJ34"/>
<sequence length="76" mass="8544">MFHVSDILEPEKIILVIMTVWLRHPLKELRPPYRSVQGNLIVGHHDSNTETVIGFLIVITGHGSTSPAEVRATIDF</sequence>
<name>A0A4Y2JJ34_ARAVE</name>
<organism evidence="1 2">
    <name type="scientific">Araneus ventricosus</name>
    <name type="common">Orbweaver spider</name>
    <name type="synonym">Epeira ventricosa</name>
    <dbReference type="NCBI Taxonomy" id="182803"/>
    <lineage>
        <taxon>Eukaryota</taxon>
        <taxon>Metazoa</taxon>
        <taxon>Ecdysozoa</taxon>
        <taxon>Arthropoda</taxon>
        <taxon>Chelicerata</taxon>
        <taxon>Arachnida</taxon>
        <taxon>Araneae</taxon>
        <taxon>Araneomorphae</taxon>
        <taxon>Entelegynae</taxon>
        <taxon>Araneoidea</taxon>
        <taxon>Araneidae</taxon>
        <taxon>Araneus</taxon>
    </lineage>
</organism>